<sequence>MTKKAERKPRKSVRREEDKDLLEELMDLARNRSAPISHRKVGQLLKKKRVVSHDQMVSRRMHQIIDILEGSLKYDSVEKAHFIFILSHPLPDDRAIKREIMKAGDITFNSSDQIVRFVSRDGTISFEGTPKKGKIIPRNQARNAAPKTTKKDGRVKNRLPEKIRKRRTNDDDQTGDQDNGDDGKEKDQNREQFSTPTRPAHPPPLLRSRRQLAPRRINSSPDTPTEGSTGPAADLAPSDDEGDSDSDVSDDGSDYIPNYYDYEFDDDMVREQSLSPIGNDGRPRSAEVLDEEDANRVEQRNNRAICHGFLKAIKLLCGYITVEDRSDRLDFLDLARRIQFLLDNEDAERNYLPKEICVTLFYDIVEVPAEKGTTNCLNTKEFLGQAVHEFGKVPFIAHKMVEALHQQLAGVGADSSTSVEAIYQVFADIVVRITSLQYTQTSQLSLASPLVYQHQTQDYQHQTQDRAVFLVDALMSYKKHSLLVDSRCHGNFSGPVVFTVVMNCKEMGENFDKHTGCYTMRCHKCNTTSVSLPWRSTESTRTDVIHARLPPYHCVYRTWSNNIRKKHTETGCYTMRCHKCNTYFVSFP</sequence>
<reference evidence="4" key="1">
    <citation type="submission" date="2011-07" db="EMBL/GenBank/DDBJ databases">
        <authorList>
            <consortium name="Caenorhabditis brenneri Sequencing and Analysis Consortium"/>
            <person name="Wilson R.K."/>
        </authorList>
    </citation>
    <scope>NUCLEOTIDE SEQUENCE [LARGE SCALE GENOMIC DNA]</scope>
    <source>
        <strain evidence="4">PB2801</strain>
    </source>
</reference>
<gene>
    <name evidence="3" type="ORF">CAEBREN_15738</name>
</gene>
<organism evidence="4">
    <name type="scientific">Caenorhabditis brenneri</name>
    <name type="common">Nematode worm</name>
    <dbReference type="NCBI Taxonomy" id="135651"/>
    <lineage>
        <taxon>Eukaryota</taxon>
        <taxon>Metazoa</taxon>
        <taxon>Ecdysozoa</taxon>
        <taxon>Nematoda</taxon>
        <taxon>Chromadorea</taxon>
        <taxon>Rhabditida</taxon>
        <taxon>Rhabditina</taxon>
        <taxon>Rhabditomorpha</taxon>
        <taxon>Rhabditoidea</taxon>
        <taxon>Rhabditidae</taxon>
        <taxon>Peloderinae</taxon>
        <taxon>Caenorhabditis</taxon>
    </lineage>
</organism>
<proteinExistence type="predicted"/>
<dbReference type="AlphaFoldDB" id="G0MAM4"/>
<keyword evidence="4" id="KW-1185">Reference proteome</keyword>
<name>G0MAM4_CAEBE</name>
<dbReference type="InParanoid" id="G0MAM4"/>
<feature type="compositionally biased region" description="Polar residues" evidence="1">
    <location>
        <begin position="217"/>
        <end position="228"/>
    </location>
</feature>
<evidence type="ECO:0000259" key="2">
    <source>
        <dbReference type="Pfam" id="PF04435"/>
    </source>
</evidence>
<dbReference type="Proteomes" id="UP000008068">
    <property type="component" value="Unassembled WGS sequence"/>
</dbReference>
<evidence type="ECO:0000313" key="3">
    <source>
        <dbReference type="EMBL" id="EGT40394.1"/>
    </source>
</evidence>
<feature type="compositionally biased region" description="Acidic residues" evidence="1">
    <location>
        <begin position="237"/>
        <end position="253"/>
    </location>
</feature>
<dbReference type="EMBL" id="GL379788">
    <property type="protein sequence ID" value="EGT40394.1"/>
    <property type="molecule type" value="Genomic_DNA"/>
</dbReference>
<evidence type="ECO:0000256" key="1">
    <source>
        <dbReference type="SAM" id="MobiDB-lite"/>
    </source>
</evidence>
<feature type="compositionally biased region" description="Acidic residues" evidence="1">
    <location>
        <begin position="171"/>
        <end position="180"/>
    </location>
</feature>
<feature type="region of interest" description="Disordered" evidence="1">
    <location>
        <begin position="126"/>
        <end position="257"/>
    </location>
</feature>
<dbReference type="Pfam" id="PF04435">
    <property type="entry name" value="SPK"/>
    <property type="match status" value="1"/>
</dbReference>
<feature type="compositionally biased region" description="Basic and acidic residues" evidence="1">
    <location>
        <begin position="149"/>
        <end position="162"/>
    </location>
</feature>
<evidence type="ECO:0000313" key="4">
    <source>
        <dbReference type="Proteomes" id="UP000008068"/>
    </source>
</evidence>
<feature type="compositionally biased region" description="Basic and acidic residues" evidence="1">
    <location>
        <begin position="181"/>
        <end position="190"/>
    </location>
</feature>
<dbReference type="InterPro" id="IPR006570">
    <property type="entry name" value="SPK_dom"/>
</dbReference>
<accession>G0MAM4</accession>
<feature type="region of interest" description="Disordered" evidence="1">
    <location>
        <begin position="273"/>
        <end position="293"/>
    </location>
</feature>
<protein>
    <recommendedName>
        <fullName evidence="2">SPK domain-containing protein</fullName>
    </recommendedName>
</protein>
<dbReference type="HOGENOM" id="CLU_464006_0_0_1"/>
<feature type="domain" description="SPK" evidence="2">
    <location>
        <begin position="22"/>
        <end position="124"/>
    </location>
</feature>